<gene>
    <name evidence="1" type="ORF">TSYNT_9434</name>
</gene>
<proteinExistence type="predicted"/>
<reference evidence="1" key="1">
    <citation type="journal article" date="2016" name="Genome Announc.">
        <title>Draft Genome Sequence of the Syntrophic Lactate-Degrading Bacterium Tepidanaerobacter syntrophicus JLT.</title>
        <authorList>
            <person name="Matsuura N."/>
            <person name="Ohashi A."/>
            <person name="Tourlousse D.M."/>
            <person name="Sekiguchi Y."/>
        </authorList>
    </citation>
    <scope>NUCLEOTIDE SEQUENCE [LARGE SCALE GENOMIC DNA]</scope>
    <source>
        <strain evidence="1">JL</strain>
    </source>
</reference>
<accession>A0A0U9HHI6</accession>
<dbReference type="GO" id="GO:0016829">
    <property type="term" value="F:lyase activity"/>
    <property type="evidence" value="ECO:0007669"/>
    <property type="project" value="UniProtKB-KW"/>
</dbReference>
<dbReference type="STRING" id="224999.GCA_001485475_02214"/>
<dbReference type="InterPro" id="IPR015421">
    <property type="entry name" value="PyrdxlP-dep_Trfase_major"/>
</dbReference>
<dbReference type="SUPFAM" id="SSF53383">
    <property type="entry name" value="PLP-dependent transferases"/>
    <property type="match status" value="1"/>
</dbReference>
<dbReference type="PANTHER" id="PTHR46658:SF1">
    <property type="entry name" value="CYS OR MET METABOLISM PYRIDOXAL-PHOSPHATE-DEPENDENT ENZYME"/>
    <property type="match status" value="1"/>
</dbReference>
<dbReference type="EMBL" id="DF977003">
    <property type="protein sequence ID" value="GAQ26170.1"/>
    <property type="molecule type" value="Genomic_DNA"/>
</dbReference>
<keyword evidence="2" id="KW-1185">Reference proteome</keyword>
<dbReference type="InterPro" id="IPR015424">
    <property type="entry name" value="PyrdxlP-dep_Trfase"/>
</dbReference>
<dbReference type="Gene3D" id="3.90.1150.60">
    <property type="entry name" value="Methioning gamme-lyase, C-terminal domain"/>
    <property type="match status" value="1"/>
</dbReference>
<keyword evidence="1" id="KW-0456">Lyase</keyword>
<name>A0A0U9HHI6_9FIRM</name>
<organism evidence="1">
    <name type="scientific">Tepidanaerobacter syntrophicus</name>
    <dbReference type="NCBI Taxonomy" id="224999"/>
    <lineage>
        <taxon>Bacteria</taxon>
        <taxon>Bacillati</taxon>
        <taxon>Bacillota</taxon>
        <taxon>Clostridia</taxon>
        <taxon>Thermosediminibacterales</taxon>
        <taxon>Tepidanaerobacteraceae</taxon>
        <taxon>Tepidanaerobacter</taxon>
    </lineage>
</organism>
<sequence length="452" mass="49961">MDKYCNLALRFAILILLHTFYKGEYNKVKHVFNEADKIAMENYGIDADIIEKTRKIEEEITPIFAAIEEKVEFNQIKVLDAMRKSSLSDYHLTDSTGYGYNDMGREAIEEIFKSIFRAEDALVRPQIISGTHAITLCLLGILRPDDELLSATGAPYDTLGSIVYGKNCGSLADYRIGYREVDLKDGKPDFEAIKDCITSKTKMVLIQRSRGYSLRPSLSIDTIQELISYIKDLKSDIICFVDNCYGELVETREPIEVGADLCAGSLIKNLGGGIAPTGGYVVGKSELIKQCFYRLAAPGLNKNCGPSIFANRLIAQGIFYAPMVVGEAVKSAVFTSKIMEDMGFKVYPKYSDKRTDIVTAIELGSKDKLINFCQGIQKVGPVDSHVKPEPSEMPGYNHKVIMAGGSFIQGSSIEFSADAPLEEPYIVYVQGGINFFQAKLGILSGLQALRNL</sequence>
<dbReference type="AlphaFoldDB" id="A0A0U9HHI6"/>
<dbReference type="InterPro" id="IPR009651">
    <property type="entry name" value="Met_g_lyase_put"/>
</dbReference>
<evidence type="ECO:0000313" key="2">
    <source>
        <dbReference type="Proteomes" id="UP000062160"/>
    </source>
</evidence>
<dbReference type="Gene3D" id="3.40.640.10">
    <property type="entry name" value="Type I PLP-dependent aspartate aminotransferase-like (Major domain)"/>
    <property type="match status" value="1"/>
</dbReference>
<dbReference type="PANTHER" id="PTHR46658">
    <property type="entry name" value="CYS OR MET METABOLISM PYRIDOXAL-PHOSPHATE-DEPENDENT ENZYME"/>
    <property type="match status" value="1"/>
</dbReference>
<evidence type="ECO:0000313" key="1">
    <source>
        <dbReference type="EMBL" id="GAQ26170.1"/>
    </source>
</evidence>
<dbReference type="Pfam" id="PF06838">
    <property type="entry name" value="Met_gamma_lyase"/>
    <property type="match status" value="1"/>
</dbReference>
<protein>
    <submittedName>
        <fullName evidence="1">Cystathionine beta-lyase family protein</fullName>
    </submittedName>
</protein>
<dbReference type="Proteomes" id="UP000062160">
    <property type="component" value="Unassembled WGS sequence"/>
</dbReference>